<protein>
    <submittedName>
        <fullName evidence="5">ADAMTS-like protein 1 isoform X3</fullName>
    </submittedName>
</protein>
<feature type="disulfide bond" evidence="4">
    <location>
        <begin position="20"/>
        <end position="51"/>
    </location>
</feature>
<evidence type="ECO:0000256" key="4">
    <source>
        <dbReference type="PIRSR" id="PIRSR613273-3"/>
    </source>
</evidence>
<feature type="disulfide bond" evidence="4">
    <location>
        <begin position="24"/>
        <end position="56"/>
    </location>
</feature>
<dbReference type="AlphaFoldDB" id="A0A6G0ZFL4"/>
<evidence type="ECO:0000313" key="5">
    <source>
        <dbReference type="EMBL" id="KAF0769771.1"/>
    </source>
</evidence>
<dbReference type="EMBL" id="VUJU01000536">
    <property type="protein sequence ID" value="KAF0769771.1"/>
    <property type="molecule type" value="Genomic_DNA"/>
</dbReference>
<gene>
    <name evidence="5" type="ORF">FWK35_00015762</name>
</gene>
<dbReference type="GO" id="GO:0031012">
    <property type="term" value="C:extracellular matrix"/>
    <property type="evidence" value="ECO:0007669"/>
    <property type="project" value="TreeGrafter"/>
</dbReference>
<dbReference type="PANTHER" id="PTHR13723">
    <property type="entry name" value="ADAMTS A DISINTEGRIN AND METALLOPROTEASE WITH THROMBOSPONDIN MOTIFS PROTEASE"/>
    <property type="match status" value="1"/>
</dbReference>
<evidence type="ECO:0000256" key="3">
    <source>
        <dbReference type="ARBA" id="ARBA00023157"/>
    </source>
</evidence>
<dbReference type="Gene3D" id="2.20.100.10">
    <property type="entry name" value="Thrombospondin type-1 (TSP1) repeat"/>
    <property type="match status" value="1"/>
</dbReference>
<dbReference type="InterPro" id="IPR050439">
    <property type="entry name" value="ADAMTS_ADAMTS-like"/>
</dbReference>
<proteinExistence type="predicted"/>
<dbReference type="InterPro" id="IPR000884">
    <property type="entry name" value="TSP1_rpt"/>
</dbReference>
<dbReference type="PANTHER" id="PTHR13723:SF313">
    <property type="entry name" value="PEPTIDASE M12B DOMAIN-CONTAINING PROTEIN"/>
    <property type="match status" value="1"/>
</dbReference>
<keyword evidence="6" id="KW-1185">Reference proteome</keyword>
<dbReference type="PROSITE" id="PS50092">
    <property type="entry name" value="TSP1"/>
    <property type="match status" value="1"/>
</dbReference>
<evidence type="ECO:0000256" key="2">
    <source>
        <dbReference type="ARBA" id="ARBA00022525"/>
    </source>
</evidence>
<dbReference type="InterPro" id="IPR013273">
    <property type="entry name" value="ADAMTS/ADAMTS-like"/>
</dbReference>
<reference evidence="5 6" key="1">
    <citation type="submission" date="2019-08" db="EMBL/GenBank/DDBJ databases">
        <title>Whole genome of Aphis craccivora.</title>
        <authorList>
            <person name="Voronova N.V."/>
            <person name="Shulinski R.S."/>
            <person name="Bandarenka Y.V."/>
            <person name="Zhorov D.G."/>
            <person name="Warner D."/>
        </authorList>
    </citation>
    <scope>NUCLEOTIDE SEQUENCE [LARGE SCALE GENOMIC DNA]</scope>
    <source>
        <strain evidence="5">180601</strain>
        <tissue evidence="5">Whole Body</tissue>
    </source>
</reference>
<accession>A0A6G0ZFL4</accession>
<dbReference type="GO" id="GO:0030198">
    <property type="term" value="P:extracellular matrix organization"/>
    <property type="evidence" value="ECO:0007669"/>
    <property type="project" value="InterPro"/>
</dbReference>
<keyword evidence="3 4" id="KW-1015">Disulfide bond</keyword>
<dbReference type="GO" id="GO:0005576">
    <property type="term" value="C:extracellular region"/>
    <property type="evidence" value="ECO:0007669"/>
    <property type="project" value="UniProtKB-SubCell"/>
</dbReference>
<keyword evidence="2" id="KW-0964">Secreted</keyword>
<dbReference type="OrthoDB" id="5781878at2759"/>
<feature type="disulfide bond" evidence="4">
    <location>
        <begin position="35"/>
        <end position="41"/>
    </location>
</feature>
<dbReference type="InterPro" id="IPR036383">
    <property type="entry name" value="TSP1_rpt_sf"/>
</dbReference>
<organism evidence="5 6">
    <name type="scientific">Aphis craccivora</name>
    <name type="common">Cowpea aphid</name>
    <dbReference type="NCBI Taxonomy" id="307492"/>
    <lineage>
        <taxon>Eukaryota</taxon>
        <taxon>Metazoa</taxon>
        <taxon>Ecdysozoa</taxon>
        <taxon>Arthropoda</taxon>
        <taxon>Hexapoda</taxon>
        <taxon>Insecta</taxon>
        <taxon>Pterygota</taxon>
        <taxon>Neoptera</taxon>
        <taxon>Paraneoptera</taxon>
        <taxon>Hemiptera</taxon>
        <taxon>Sternorrhyncha</taxon>
        <taxon>Aphidomorpha</taxon>
        <taxon>Aphidoidea</taxon>
        <taxon>Aphididae</taxon>
        <taxon>Aphidini</taxon>
        <taxon>Aphis</taxon>
        <taxon>Aphis</taxon>
    </lineage>
</organism>
<evidence type="ECO:0000313" key="6">
    <source>
        <dbReference type="Proteomes" id="UP000478052"/>
    </source>
</evidence>
<dbReference type="Proteomes" id="UP000478052">
    <property type="component" value="Unassembled WGS sequence"/>
</dbReference>
<name>A0A6G0ZFL4_APHCR</name>
<dbReference type="SMART" id="SM00209">
    <property type="entry name" value="TSP1"/>
    <property type="match status" value="1"/>
</dbReference>
<comment type="caution">
    <text evidence="5">The sequence shown here is derived from an EMBL/GenBank/DDBJ whole genome shotgun (WGS) entry which is preliminary data.</text>
</comment>
<comment type="subcellular location">
    <subcellularLocation>
        <location evidence="1">Secreted</location>
    </subcellularLocation>
</comment>
<evidence type="ECO:0000256" key="1">
    <source>
        <dbReference type="ARBA" id="ARBA00004613"/>
    </source>
</evidence>
<sequence>MFVIDWYENSWSPWSEWSSCSRTCDGGATYQLRRCNAVVGCKGHHVRYKICNMEPCPDGLDFRAVQCSAYNDHPYDGETVEWHPYYDEESPCTLMCVDSKGRVEEMAPRVRDGTRCRLGSLDMCIDGVCQRVGCNLEIGSKASVDECGVCGGDGTSCSKDLHHWGKIGTGCSVSCGGGECD</sequence>
<dbReference type="SUPFAM" id="SSF82895">
    <property type="entry name" value="TSP-1 type 1 repeat"/>
    <property type="match status" value="1"/>
</dbReference>
<dbReference type="PRINTS" id="PR01857">
    <property type="entry name" value="ADAMTSFAMILY"/>
</dbReference>
<dbReference type="Pfam" id="PF00090">
    <property type="entry name" value="TSP_1"/>
    <property type="match status" value="1"/>
</dbReference>